<reference evidence="2" key="1">
    <citation type="submission" date="2008-06" db="EMBL/GenBank/DDBJ databases">
        <authorList>
            <person name="Lorenzi H."/>
            <person name="Inman J."/>
            <person name="Miller J."/>
            <person name="Schobel S."/>
            <person name="Amedeo P."/>
            <person name="Caler E.V."/>
            <person name="da Silva J."/>
        </authorList>
    </citation>
    <scope>NUCLEOTIDE SEQUENCE [LARGE SCALE GENOMIC DNA]</scope>
    <source>
        <strain evidence="2">RN66</strain>
    </source>
</reference>
<evidence type="ECO:0000313" key="2">
    <source>
        <dbReference type="EMBL" id="EEA06492.1"/>
    </source>
</evidence>
<evidence type="ECO:0000256" key="1">
    <source>
        <dbReference type="SAM" id="MobiDB-lite"/>
    </source>
</evidence>
<protein>
    <submittedName>
        <fullName evidence="2">Uncharacterized protein</fullName>
    </submittedName>
</protein>
<name>B6AE51_CRYMR</name>
<sequence length="624" mass="70189">MGSSNSSPKVSDDKSIVLDCNLYKNETDAVEGGYCEAMNFNLGPYYPPKYTYFTNGLAISAIGDVKMPVTLSYYLSDVNGNSVIIVCGNNGKEVYIVCSQIVSDHVSLNNNNSKIGGCSMIFGIYNEEFILTSGSDPSVALISAKCAYKYSSVQTTLSENILWGIKTNFTPITTSSTVNGNNPSSDSRNPLKKALSSGYNSNSTIYFGNKGRNDKNGIDDNNHKKILNNTSNSAIFNLPSEGTCNNASISFVIPKKMLLNNNETTLLIKDNSDIPLASVKFNSCCARLTNYNEEQFDTSAYPKGWYLWDIFNMTFAWTLTMYYLISSSNLQPLVSVLRANSTKCPSSIRLLDSSNTELQTHWHYRSHFTGIIPYECSLVNFNESCKSPILNINLVQQLDQQFLRFGFIAPPMNILPISMSLFSSGTPFATINFNKDHILIQTTIGNELFEMPNSIHEGNWVIGDLYFVQPPIKYAIKKSINLKSCTNNTSEDCLLTKSNNWIYSKKQTDLLTFAFYQYQTLKFTKKTYKEIKDMYSKVNHSYLYISLNNNIIVNTLSANEKIDRVIIYGRNNEYNLAYWKIKLGMSPSLHPPDSDLQHLENKIMIYNSVGPNYDLYDTNKDNLL</sequence>
<feature type="compositionally biased region" description="Polar residues" evidence="1">
    <location>
        <begin position="175"/>
        <end position="188"/>
    </location>
</feature>
<dbReference type="Proteomes" id="UP000001460">
    <property type="component" value="Unassembled WGS sequence"/>
</dbReference>
<keyword evidence="3" id="KW-1185">Reference proteome</keyword>
<dbReference type="RefSeq" id="XP_002140841.1">
    <property type="nucleotide sequence ID" value="XM_002140805.1"/>
</dbReference>
<dbReference type="AlphaFoldDB" id="B6AE51"/>
<gene>
    <name evidence="2" type="ORF">CMU_009840</name>
</gene>
<dbReference type="VEuPathDB" id="CryptoDB:CMU_009840"/>
<feature type="region of interest" description="Disordered" evidence="1">
    <location>
        <begin position="175"/>
        <end position="197"/>
    </location>
</feature>
<accession>B6AE51</accession>
<dbReference type="OrthoDB" id="342798at2759"/>
<organism evidence="2 3">
    <name type="scientific">Cryptosporidium muris (strain RN66)</name>
    <dbReference type="NCBI Taxonomy" id="441375"/>
    <lineage>
        <taxon>Eukaryota</taxon>
        <taxon>Sar</taxon>
        <taxon>Alveolata</taxon>
        <taxon>Apicomplexa</taxon>
        <taxon>Conoidasida</taxon>
        <taxon>Coccidia</taxon>
        <taxon>Eucoccidiorida</taxon>
        <taxon>Eimeriorina</taxon>
        <taxon>Cryptosporidiidae</taxon>
        <taxon>Cryptosporidium</taxon>
    </lineage>
</organism>
<proteinExistence type="predicted"/>
<dbReference type="EMBL" id="DS989729">
    <property type="protein sequence ID" value="EEA06492.1"/>
    <property type="molecule type" value="Genomic_DNA"/>
</dbReference>
<evidence type="ECO:0000313" key="3">
    <source>
        <dbReference type="Proteomes" id="UP000001460"/>
    </source>
</evidence>
<dbReference type="GeneID" id="6995880"/>